<dbReference type="Proteomes" id="UP000241868">
    <property type="component" value="Unassembled WGS sequence"/>
</dbReference>
<dbReference type="EMBL" id="PXYY01000002">
    <property type="protein sequence ID" value="PSJ81435.1"/>
    <property type="molecule type" value="Genomic_DNA"/>
</dbReference>
<keyword evidence="1" id="KW-0812">Transmembrane</keyword>
<organism evidence="2 3">
    <name type="scientific">Neisseria iguanae</name>
    <dbReference type="NCBI Taxonomy" id="90242"/>
    <lineage>
        <taxon>Bacteria</taxon>
        <taxon>Pseudomonadati</taxon>
        <taxon>Pseudomonadota</taxon>
        <taxon>Betaproteobacteria</taxon>
        <taxon>Neisseriales</taxon>
        <taxon>Neisseriaceae</taxon>
        <taxon>Neisseria</taxon>
    </lineage>
</organism>
<accession>A0A2P7U3B8</accession>
<keyword evidence="3" id="KW-1185">Reference proteome</keyword>
<gene>
    <name evidence="2" type="ORF">C7N83_00655</name>
</gene>
<evidence type="ECO:0000313" key="2">
    <source>
        <dbReference type="EMBL" id="PSJ81435.1"/>
    </source>
</evidence>
<proteinExistence type="predicted"/>
<name>A0A2P7U3B8_9NEIS</name>
<reference evidence="2 3" key="1">
    <citation type="submission" date="2018-03" db="EMBL/GenBank/DDBJ databases">
        <title>Neisseria weixii sp. nov., isolated from the intestinal contents of Tibetan Plateau pika (Ochotona curzoniae) in Yushu, Qinghai Province, China.</title>
        <authorList>
            <person name="Gui Z."/>
        </authorList>
    </citation>
    <scope>NUCLEOTIDE SEQUENCE [LARGE SCALE GENOMIC DNA]</scope>
    <source>
        <strain evidence="2 3">ATCC 51483</strain>
    </source>
</reference>
<evidence type="ECO:0000256" key="1">
    <source>
        <dbReference type="SAM" id="Phobius"/>
    </source>
</evidence>
<feature type="transmembrane region" description="Helical" evidence="1">
    <location>
        <begin position="23"/>
        <end position="43"/>
    </location>
</feature>
<evidence type="ECO:0000313" key="3">
    <source>
        <dbReference type="Proteomes" id="UP000241868"/>
    </source>
</evidence>
<comment type="caution">
    <text evidence="2">The sequence shown here is derived from an EMBL/GenBank/DDBJ whole genome shotgun (WGS) entry which is preliminary data.</text>
</comment>
<sequence>MSYLFEIIMTYISQKYINYSHKWYIALIKNILIFISLSSIILLIEFYKSKWELKISFIEAIRLVLIVGACGGLISFIVIKIIYLFFDDG</sequence>
<keyword evidence="1" id="KW-0472">Membrane</keyword>
<feature type="transmembrane region" description="Helical" evidence="1">
    <location>
        <begin position="63"/>
        <end position="86"/>
    </location>
</feature>
<protein>
    <submittedName>
        <fullName evidence="2">Uncharacterized protein</fullName>
    </submittedName>
</protein>
<dbReference type="AlphaFoldDB" id="A0A2P7U3B8"/>
<keyword evidence="1" id="KW-1133">Transmembrane helix</keyword>